<feature type="domain" description="Ig-like" evidence="2">
    <location>
        <begin position="384"/>
        <end position="462"/>
    </location>
</feature>
<dbReference type="InterPro" id="IPR016047">
    <property type="entry name" value="M23ase_b-sheet_dom"/>
</dbReference>
<dbReference type="InterPro" id="IPR011055">
    <property type="entry name" value="Dup_hybrid_motif"/>
</dbReference>
<evidence type="ECO:0000313" key="3">
    <source>
        <dbReference type="EMBL" id="MBK9719431.1"/>
    </source>
</evidence>
<dbReference type="EMBL" id="JADKFW010000021">
    <property type="protein sequence ID" value="MBK9719431.1"/>
    <property type="molecule type" value="Genomic_DNA"/>
</dbReference>
<protein>
    <submittedName>
        <fullName evidence="3">M23 family metallopeptidase</fullName>
    </submittedName>
</protein>
<dbReference type="InterPro" id="IPR050570">
    <property type="entry name" value="Cell_wall_metabolism_enzyme"/>
</dbReference>
<proteinExistence type="predicted"/>
<dbReference type="GO" id="GO:0004222">
    <property type="term" value="F:metalloendopeptidase activity"/>
    <property type="evidence" value="ECO:0007669"/>
    <property type="project" value="TreeGrafter"/>
</dbReference>
<accession>A0A9D7SCF5</accession>
<dbReference type="AlphaFoldDB" id="A0A9D7SCF5"/>
<feature type="domain" description="M23ase beta-sheet core" evidence="1">
    <location>
        <begin position="143"/>
        <end position="239"/>
    </location>
</feature>
<comment type="caution">
    <text evidence="3">The sequence shown here is derived from an EMBL/GenBank/DDBJ whole genome shotgun (WGS) entry which is preliminary data.</text>
</comment>
<evidence type="ECO:0000313" key="4">
    <source>
        <dbReference type="Proteomes" id="UP000808349"/>
    </source>
</evidence>
<dbReference type="InterPro" id="IPR044023">
    <property type="entry name" value="Ig_7"/>
</dbReference>
<dbReference type="PANTHER" id="PTHR21666">
    <property type="entry name" value="PEPTIDASE-RELATED"/>
    <property type="match status" value="1"/>
</dbReference>
<dbReference type="Pfam" id="PF01551">
    <property type="entry name" value="Peptidase_M23"/>
    <property type="match status" value="1"/>
</dbReference>
<organism evidence="3 4">
    <name type="scientific">Candidatus Defluviibacterium haderslevense</name>
    <dbReference type="NCBI Taxonomy" id="2981993"/>
    <lineage>
        <taxon>Bacteria</taxon>
        <taxon>Pseudomonadati</taxon>
        <taxon>Bacteroidota</taxon>
        <taxon>Saprospiria</taxon>
        <taxon>Saprospirales</taxon>
        <taxon>Saprospiraceae</taxon>
        <taxon>Candidatus Defluviibacterium</taxon>
    </lineage>
</organism>
<dbReference type="InterPro" id="IPR026444">
    <property type="entry name" value="Secre_tail"/>
</dbReference>
<dbReference type="Proteomes" id="UP000808349">
    <property type="component" value="Unassembled WGS sequence"/>
</dbReference>
<sequence>MILFRFSFIFFMIVLFPFYSIGQFVNSGGDEYKIEHVECISPVQYLRIEKMLTENIKLLKAKGILNQSQNVRSSNITKLKWPLQQAVGYNLPSYYAISNFVDRNNDFPNKLQDYNCGTRTYDLANGYNHSGMDIFLWPFGWNMKNNGQVEIIAAADGILIGKDDGNIDTNCDFNNSNWNAVYIQHADGSVAWYGHAKKFSLTTKPIGSKIVTGEFLGLVASSGASTGPHLHFEMRSSNNQGNTVVDPNQGNCNNNASWWSIQKPYYESTVNALMTHSTGPVFNNCPNPDVINAKNEFQCGNTITFAAYYHDQLANQVSNFTVIKPDGSIIWSWNHSFNNVAHYIASYWTWNYILPSNAPSGNWKFEVLYQGVTTTHTFKVNGVPDAPFAMNQIICSDTRAKLIVTNCTGDKVTWWNSSVNGNLLYTGDTFTTPILSKTTKYYVQCQSGSCPSSIRSEVIVTVMDQLTPVIKGDQIICEGQSTLLSLDRSYLNYKWSTGDTMSNIEVSKTGVYSVTVSDGISCFGNATFNLTVHPLPQYLIVGDTFYCKDLQSEIGVSSTQDQYSWSTGDKKNTILISNADKYKLTVTNSFGCSKNELFNMTELDPMIINIGNNKFKAFPDNALYQWYINGQVILNQNTQELTIDTSGTYSVDVTLGKTTCRSTSIILSDIINTSPIENITINASYESISIISDHSIQAIDVISIDGKIMFRLNAMHAKLLSVNSSKWPSGLYLIKLSILNKNYLFKVMIK</sequence>
<dbReference type="CDD" id="cd12797">
    <property type="entry name" value="M23_peptidase"/>
    <property type="match status" value="1"/>
</dbReference>
<dbReference type="NCBIfam" id="TIGR04183">
    <property type="entry name" value="Por_Secre_tail"/>
    <property type="match status" value="1"/>
</dbReference>
<dbReference type="Gene3D" id="2.70.70.10">
    <property type="entry name" value="Glucose Permease (Domain IIA)"/>
    <property type="match status" value="1"/>
</dbReference>
<gene>
    <name evidence="3" type="ORF">IPO85_18330</name>
</gene>
<reference evidence="3 4" key="1">
    <citation type="submission" date="2020-10" db="EMBL/GenBank/DDBJ databases">
        <title>Connecting structure to function with the recovery of over 1000 high-quality activated sludge metagenome-assembled genomes encoding full-length rRNA genes using long-read sequencing.</title>
        <authorList>
            <person name="Singleton C.M."/>
            <person name="Petriglieri F."/>
            <person name="Kristensen J.M."/>
            <person name="Kirkegaard R.H."/>
            <person name="Michaelsen T.Y."/>
            <person name="Andersen M.H."/>
            <person name="Karst S.M."/>
            <person name="Dueholm M.S."/>
            <person name="Nielsen P.H."/>
            <person name="Albertsen M."/>
        </authorList>
    </citation>
    <scope>NUCLEOTIDE SEQUENCE [LARGE SCALE GENOMIC DNA]</scope>
    <source>
        <strain evidence="3">Ribe_18-Q3-R11-54_BAT3C.373</strain>
    </source>
</reference>
<dbReference type="PANTHER" id="PTHR21666:SF270">
    <property type="entry name" value="MUREIN HYDROLASE ACTIVATOR ENVC"/>
    <property type="match status" value="1"/>
</dbReference>
<dbReference type="SUPFAM" id="SSF51261">
    <property type="entry name" value="Duplicated hybrid motif"/>
    <property type="match status" value="1"/>
</dbReference>
<evidence type="ECO:0000259" key="1">
    <source>
        <dbReference type="Pfam" id="PF01551"/>
    </source>
</evidence>
<dbReference type="Pfam" id="PF19081">
    <property type="entry name" value="Ig_7"/>
    <property type="match status" value="1"/>
</dbReference>
<evidence type="ECO:0000259" key="2">
    <source>
        <dbReference type="Pfam" id="PF19081"/>
    </source>
</evidence>
<name>A0A9D7SCF5_9BACT</name>